<comment type="similarity">
    <text evidence="1">Belongs to the nephronectin family.</text>
</comment>
<keyword evidence="10" id="KW-1185">Reference proteome</keyword>
<proteinExistence type="inferred from homology"/>
<keyword evidence="6" id="KW-0732">Signal</keyword>
<dbReference type="GeneID" id="119718776"/>
<organism evidence="9 10">
    <name type="scientific">Patiria miniata</name>
    <name type="common">Bat star</name>
    <name type="synonym">Asterina miniata</name>
    <dbReference type="NCBI Taxonomy" id="46514"/>
    <lineage>
        <taxon>Eukaryota</taxon>
        <taxon>Metazoa</taxon>
        <taxon>Echinodermata</taxon>
        <taxon>Eleutherozoa</taxon>
        <taxon>Asterozoa</taxon>
        <taxon>Asteroidea</taxon>
        <taxon>Valvatacea</taxon>
        <taxon>Valvatida</taxon>
        <taxon>Asterinidae</taxon>
        <taxon>Patiria</taxon>
    </lineage>
</organism>
<dbReference type="PROSITE" id="PS00010">
    <property type="entry name" value="ASX_HYDROXYL"/>
    <property type="match status" value="1"/>
</dbReference>
<dbReference type="SMART" id="SM00179">
    <property type="entry name" value="EGF_CA"/>
    <property type="match status" value="1"/>
</dbReference>
<dbReference type="InterPro" id="IPR000998">
    <property type="entry name" value="MAM_dom"/>
</dbReference>
<dbReference type="PROSITE" id="PS50060">
    <property type="entry name" value="MAM_2"/>
    <property type="match status" value="2"/>
</dbReference>
<keyword evidence="5" id="KW-0472">Membrane</keyword>
<feature type="compositionally biased region" description="Polar residues" evidence="4">
    <location>
        <begin position="615"/>
        <end position="625"/>
    </location>
</feature>
<reference evidence="9" key="1">
    <citation type="submission" date="2022-11" db="UniProtKB">
        <authorList>
            <consortium name="EnsemblMetazoa"/>
        </authorList>
    </citation>
    <scope>IDENTIFICATION</scope>
</reference>
<feature type="disulfide bond" evidence="3">
    <location>
        <begin position="451"/>
        <end position="460"/>
    </location>
</feature>
<dbReference type="PANTHER" id="PTHR23282">
    <property type="entry name" value="APICAL ENDOSOMAL GLYCOPROTEIN PRECURSOR"/>
    <property type="match status" value="1"/>
</dbReference>
<feature type="chain" id="PRO_5037938663" evidence="6">
    <location>
        <begin position="23"/>
        <end position="641"/>
    </location>
</feature>
<evidence type="ECO:0000313" key="10">
    <source>
        <dbReference type="Proteomes" id="UP000887568"/>
    </source>
</evidence>
<dbReference type="Gene3D" id="2.10.25.10">
    <property type="entry name" value="Laminin"/>
    <property type="match status" value="2"/>
</dbReference>
<name>A0A913Z0C8_PATMI</name>
<dbReference type="OrthoDB" id="9946171at2759"/>
<dbReference type="SMART" id="SM00137">
    <property type="entry name" value="MAM"/>
    <property type="match status" value="1"/>
</dbReference>
<protein>
    <submittedName>
        <fullName evidence="9">Uncharacterized protein</fullName>
    </submittedName>
</protein>
<dbReference type="InterPro" id="IPR018097">
    <property type="entry name" value="EGF_Ca-bd_CS"/>
</dbReference>
<dbReference type="InterPro" id="IPR000742">
    <property type="entry name" value="EGF"/>
</dbReference>
<dbReference type="InterPro" id="IPR000152">
    <property type="entry name" value="EGF-type_Asp/Asn_hydroxyl_site"/>
</dbReference>
<dbReference type="Gene3D" id="2.60.120.200">
    <property type="match status" value="2"/>
</dbReference>
<evidence type="ECO:0000256" key="1">
    <source>
        <dbReference type="ARBA" id="ARBA00009738"/>
    </source>
</evidence>
<dbReference type="GO" id="GO:0005509">
    <property type="term" value="F:calcium ion binding"/>
    <property type="evidence" value="ECO:0007669"/>
    <property type="project" value="InterPro"/>
</dbReference>
<dbReference type="PANTHER" id="PTHR23282:SF101">
    <property type="entry name" value="MAM DOMAIN-CONTAINING PROTEIN"/>
    <property type="match status" value="1"/>
</dbReference>
<feature type="domain" description="MAM" evidence="8">
    <location>
        <begin position="263"/>
        <end position="424"/>
    </location>
</feature>
<keyword evidence="5" id="KW-1133">Transmembrane helix</keyword>
<evidence type="ECO:0000313" key="9">
    <source>
        <dbReference type="EnsemblMetazoa" id="XP_038044120.1"/>
    </source>
</evidence>
<evidence type="ECO:0000256" key="3">
    <source>
        <dbReference type="PROSITE-ProRule" id="PRU00076"/>
    </source>
</evidence>
<dbReference type="Proteomes" id="UP000887568">
    <property type="component" value="Unplaced"/>
</dbReference>
<dbReference type="PROSITE" id="PS01187">
    <property type="entry name" value="EGF_CA"/>
    <property type="match status" value="1"/>
</dbReference>
<evidence type="ECO:0000256" key="2">
    <source>
        <dbReference type="ARBA" id="ARBA00023157"/>
    </source>
</evidence>
<dbReference type="InterPro" id="IPR013320">
    <property type="entry name" value="ConA-like_dom_sf"/>
</dbReference>
<evidence type="ECO:0000256" key="5">
    <source>
        <dbReference type="SAM" id="Phobius"/>
    </source>
</evidence>
<keyword evidence="5" id="KW-0812">Transmembrane</keyword>
<feature type="transmembrane region" description="Helical" evidence="5">
    <location>
        <begin position="565"/>
        <end position="586"/>
    </location>
</feature>
<comment type="caution">
    <text evidence="3">Lacks conserved residue(s) required for the propagation of feature annotation.</text>
</comment>
<evidence type="ECO:0000256" key="4">
    <source>
        <dbReference type="SAM" id="MobiDB-lite"/>
    </source>
</evidence>
<dbReference type="OMA" id="YYCEDSE"/>
<dbReference type="SMART" id="SM00181">
    <property type="entry name" value="EGF"/>
    <property type="match status" value="3"/>
</dbReference>
<feature type="domain" description="EGF-like" evidence="7">
    <location>
        <begin position="424"/>
        <end position="461"/>
    </location>
</feature>
<dbReference type="EnsemblMetazoa" id="XM_038188192.1">
    <property type="protein sequence ID" value="XP_038044120.1"/>
    <property type="gene ID" value="LOC119718776"/>
</dbReference>
<dbReference type="InterPro" id="IPR051560">
    <property type="entry name" value="MAM_domain-containing"/>
</dbReference>
<dbReference type="CDD" id="cd06263">
    <property type="entry name" value="MAM"/>
    <property type="match status" value="1"/>
</dbReference>
<feature type="region of interest" description="Disordered" evidence="4">
    <location>
        <begin position="612"/>
        <end position="641"/>
    </location>
</feature>
<dbReference type="PROSITE" id="PS50026">
    <property type="entry name" value="EGF_3"/>
    <property type="match status" value="1"/>
</dbReference>
<accession>A0A913Z0C8</accession>
<dbReference type="SUPFAM" id="SSF57196">
    <property type="entry name" value="EGF/Laminin"/>
    <property type="match status" value="1"/>
</dbReference>
<feature type="domain" description="MAM" evidence="8">
    <location>
        <begin position="90"/>
        <end position="267"/>
    </location>
</feature>
<dbReference type="InterPro" id="IPR001881">
    <property type="entry name" value="EGF-like_Ca-bd_dom"/>
</dbReference>
<dbReference type="SUPFAM" id="SSF49899">
    <property type="entry name" value="Concanavalin A-like lectins/glucanases"/>
    <property type="match status" value="2"/>
</dbReference>
<keyword evidence="2 3" id="KW-1015">Disulfide bond</keyword>
<dbReference type="AlphaFoldDB" id="A0A913Z0C8"/>
<dbReference type="RefSeq" id="XP_038044120.1">
    <property type="nucleotide sequence ID" value="XM_038188192.1"/>
</dbReference>
<feature type="signal peptide" evidence="6">
    <location>
        <begin position="1"/>
        <end position="22"/>
    </location>
</feature>
<evidence type="ECO:0000259" key="7">
    <source>
        <dbReference type="PROSITE" id="PS50026"/>
    </source>
</evidence>
<evidence type="ECO:0000256" key="6">
    <source>
        <dbReference type="SAM" id="SignalP"/>
    </source>
</evidence>
<evidence type="ECO:0000259" key="8">
    <source>
        <dbReference type="PROSITE" id="PS50060"/>
    </source>
</evidence>
<keyword evidence="3" id="KW-0245">EGF-like domain</keyword>
<dbReference type="Pfam" id="PF00629">
    <property type="entry name" value="MAM"/>
    <property type="match status" value="2"/>
</dbReference>
<dbReference type="GO" id="GO:0016020">
    <property type="term" value="C:membrane"/>
    <property type="evidence" value="ECO:0007669"/>
    <property type="project" value="InterPro"/>
</dbReference>
<sequence length="641" mass="70181">MEKTRQISAGIVLILVLNAAVAANEMSRLFEDMLPYYCEDSEEASCREALRDPGTLLTNVLRRQAGLEALKSSESILQQSLQEGLSLVEVECNFDFASFPIPVPFLCDWTTESNDDINWEPGSVALNVVTKEPGPFSLTVYAISRLNSETSTATAGMLTPMINCSTDGNVYGALQFEYNLRGTEDDNKLKVKYVGKDGVRITIWSSEDDFKSNSWETANVYEFYPSGPFQLAFESTLSPGSETKPYAAVDNVGLQVGVLPSIFDCEGGTPHSVTCGLIDLEGRWQRWSGSEALDKGRGPTTDHTLGTSSGHFTINVKPSLFTPGTTARMQTPEFHRWTNETTCTFRFYYHAKTSGDMEVTVSADYGTEVFPVALNYSETWEEHDIDLTKVSGKYRVTIQVSTSTGNGNHIAIDDVQFLEEDCRGRLFCSSFPCLNNGACWQTLETDYGCNCTKEYEGSDCGINVDECSRDPTLCASDSNRICKDASPGYQCVCKPGTIEYKGKCIAACTDTMCTRKNEVCLQNDNAFSCQCQYGYVESNGECIRDKSEVESGIVPYTFNVLLGTYLGGSLVAVVVAALVVLCYFSCCDEKDDDWKQEAVEANHYNDADVAGGSGLNANGTGQRSPAANGGVELKNRGPEKM</sequence>
<dbReference type="PROSITE" id="PS00022">
    <property type="entry name" value="EGF_1"/>
    <property type="match status" value="1"/>
</dbReference>